<proteinExistence type="predicted"/>
<evidence type="ECO:0000259" key="8">
    <source>
        <dbReference type="Pfam" id="PF00182"/>
    </source>
</evidence>
<name>A0A814ABR0_9BILA</name>
<comment type="caution">
    <text evidence="9">The sequence shown here is derived from an EMBL/GenBank/DDBJ whole genome shotgun (WGS) entry which is preliminary data.</text>
</comment>
<evidence type="ECO:0000256" key="6">
    <source>
        <dbReference type="ARBA" id="ARBA00023295"/>
    </source>
</evidence>
<keyword evidence="6" id="KW-0326">Glycosidase</keyword>
<dbReference type="PANTHER" id="PTHR22595:SF171">
    <property type="entry name" value="BASIC ENDOCHITINASE B"/>
    <property type="match status" value="1"/>
</dbReference>
<dbReference type="InterPro" id="IPR023346">
    <property type="entry name" value="Lysozyme-like_dom_sf"/>
</dbReference>
<feature type="chain" id="PRO_5032928163" description="chitinase" evidence="7">
    <location>
        <begin position="19"/>
        <end position="177"/>
    </location>
</feature>
<dbReference type="GO" id="GO:0008843">
    <property type="term" value="F:endochitinase activity"/>
    <property type="evidence" value="ECO:0007669"/>
    <property type="project" value="UniProtKB-EC"/>
</dbReference>
<evidence type="ECO:0000256" key="3">
    <source>
        <dbReference type="ARBA" id="ARBA00022729"/>
    </source>
</evidence>
<dbReference type="EC" id="3.2.1.14" evidence="2"/>
<gene>
    <name evidence="9" type="ORF">VCS650_LOCUS9891</name>
</gene>
<keyword evidence="3 7" id="KW-0732">Signal</keyword>
<keyword evidence="4" id="KW-0378">Hydrolase</keyword>
<dbReference type="InterPro" id="IPR000726">
    <property type="entry name" value="Glyco_hydro_19_cat"/>
</dbReference>
<evidence type="ECO:0000256" key="7">
    <source>
        <dbReference type="SAM" id="SignalP"/>
    </source>
</evidence>
<reference evidence="9" key="1">
    <citation type="submission" date="2021-02" db="EMBL/GenBank/DDBJ databases">
        <authorList>
            <person name="Nowell W R."/>
        </authorList>
    </citation>
    <scope>NUCLEOTIDE SEQUENCE</scope>
</reference>
<dbReference type="PANTHER" id="PTHR22595">
    <property type="entry name" value="CHITINASE-RELATED"/>
    <property type="match status" value="1"/>
</dbReference>
<dbReference type="Pfam" id="PF00182">
    <property type="entry name" value="Glyco_hydro_19"/>
    <property type="match status" value="1"/>
</dbReference>
<dbReference type="SUPFAM" id="SSF53955">
    <property type="entry name" value="Lysozyme-like"/>
    <property type="match status" value="1"/>
</dbReference>
<evidence type="ECO:0000313" key="10">
    <source>
        <dbReference type="Proteomes" id="UP000663891"/>
    </source>
</evidence>
<accession>A0A814ABR0</accession>
<evidence type="ECO:0000256" key="4">
    <source>
        <dbReference type="ARBA" id="ARBA00022801"/>
    </source>
</evidence>
<dbReference type="GO" id="GO:0016998">
    <property type="term" value="P:cell wall macromolecule catabolic process"/>
    <property type="evidence" value="ECO:0007669"/>
    <property type="project" value="InterPro"/>
</dbReference>
<dbReference type="GO" id="GO:0050832">
    <property type="term" value="P:defense response to fungus"/>
    <property type="evidence" value="ECO:0007669"/>
    <property type="project" value="TreeGrafter"/>
</dbReference>
<sequence length="177" mass="20078">MLPITYVVFFFYTIVILASSNCDANITASQLKAIMPQCRHLEYLNNINRAIEEALINSCARKSAFLAKIAHESGKTQKGDGKKFKGRGPIQLTGRANYKEAGKALQLDLINHPEKVKTREVGFRTSIWFWKKHKLNVLADKNTLKSFPMITKRINGGSRGQVDREKYWTKAKHALGR</sequence>
<dbReference type="AlphaFoldDB" id="A0A814ABR0"/>
<evidence type="ECO:0000256" key="5">
    <source>
        <dbReference type="ARBA" id="ARBA00023277"/>
    </source>
</evidence>
<dbReference type="CDD" id="cd00325">
    <property type="entry name" value="chitinase_GH19"/>
    <property type="match status" value="1"/>
</dbReference>
<comment type="catalytic activity">
    <reaction evidence="1">
        <text>Random endo-hydrolysis of N-acetyl-beta-D-glucosaminide (1-&gt;4)-beta-linkages in chitin and chitodextrins.</text>
        <dbReference type="EC" id="3.2.1.14"/>
    </reaction>
</comment>
<dbReference type="Gene3D" id="1.10.530.10">
    <property type="match status" value="1"/>
</dbReference>
<feature type="domain" description="Glycoside hydrolase family 19 catalytic" evidence="8">
    <location>
        <begin position="68"/>
        <end position="134"/>
    </location>
</feature>
<dbReference type="GO" id="GO:0006032">
    <property type="term" value="P:chitin catabolic process"/>
    <property type="evidence" value="ECO:0007669"/>
    <property type="project" value="InterPro"/>
</dbReference>
<feature type="signal peptide" evidence="7">
    <location>
        <begin position="1"/>
        <end position="18"/>
    </location>
</feature>
<dbReference type="Proteomes" id="UP000663891">
    <property type="component" value="Unassembled WGS sequence"/>
</dbReference>
<protein>
    <recommendedName>
        <fullName evidence="2">chitinase</fullName>
        <ecNumber evidence="2">3.2.1.14</ecNumber>
    </recommendedName>
</protein>
<evidence type="ECO:0000256" key="1">
    <source>
        <dbReference type="ARBA" id="ARBA00000822"/>
    </source>
</evidence>
<evidence type="ECO:0000256" key="2">
    <source>
        <dbReference type="ARBA" id="ARBA00012729"/>
    </source>
</evidence>
<organism evidence="9 10">
    <name type="scientific">Adineta steineri</name>
    <dbReference type="NCBI Taxonomy" id="433720"/>
    <lineage>
        <taxon>Eukaryota</taxon>
        <taxon>Metazoa</taxon>
        <taxon>Spiralia</taxon>
        <taxon>Gnathifera</taxon>
        <taxon>Rotifera</taxon>
        <taxon>Eurotatoria</taxon>
        <taxon>Bdelloidea</taxon>
        <taxon>Adinetida</taxon>
        <taxon>Adinetidae</taxon>
        <taxon>Adineta</taxon>
    </lineage>
</organism>
<evidence type="ECO:0000313" key="9">
    <source>
        <dbReference type="EMBL" id="CAF0911921.1"/>
    </source>
</evidence>
<keyword evidence="5" id="KW-0119">Carbohydrate metabolism</keyword>
<dbReference type="EMBL" id="CAJNON010000069">
    <property type="protein sequence ID" value="CAF0911921.1"/>
    <property type="molecule type" value="Genomic_DNA"/>
</dbReference>
<dbReference type="OrthoDB" id="5985073at2759"/>